<reference evidence="7 8" key="1">
    <citation type="submission" date="2006-09" db="EMBL/GenBank/DDBJ databases">
        <authorList>
            <person name="Emerson D."/>
            <person name="Ferriera S."/>
            <person name="Johnson J."/>
            <person name="Kravitz S."/>
            <person name="Halpern A."/>
            <person name="Remington K."/>
            <person name="Beeson K."/>
            <person name="Tran B."/>
            <person name="Rogers Y.-H."/>
            <person name="Friedman R."/>
            <person name="Venter J.C."/>
        </authorList>
    </citation>
    <scope>NUCLEOTIDE SEQUENCE [LARGE SCALE GENOMIC DNA]</scope>
    <source>
        <strain evidence="7 8">PV-1</strain>
    </source>
</reference>
<dbReference type="Proteomes" id="UP000005297">
    <property type="component" value="Unassembled WGS sequence"/>
</dbReference>
<feature type="domain" description="RsdA/BaiN/AoA(So)-like insert" evidence="6">
    <location>
        <begin position="189"/>
        <end position="337"/>
    </location>
</feature>
<proteinExistence type="predicted"/>
<dbReference type="RefSeq" id="WP_009849777.1">
    <property type="nucleotide sequence ID" value="NZ_DS022294.1"/>
</dbReference>
<dbReference type="AlphaFoldDB" id="Q0F177"/>
<protein>
    <recommendedName>
        <fullName evidence="9">Aminoacetone oxidase family FAD-binding enzyme</fullName>
    </recommendedName>
</protein>
<dbReference type="InterPro" id="IPR023166">
    <property type="entry name" value="BaiN-like_dom_sf"/>
</dbReference>
<dbReference type="Gene3D" id="1.10.8.260">
    <property type="entry name" value="HI0933 insert domain-like"/>
    <property type="match status" value="1"/>
</dbReference>
<comment type="caution">
    <text evidence="7">The sequence shown here is derived from an EMBL/GenBank/DDBJ whole genome shotgun (WGS) entry which is preliminary data.</text>
</comment>
<dbReference type="EMBL" id="AATS01000003">
    <property type="protein sequence ID" value="EAU55314.1"/>
    <property type="molecule type" value="Genomic_DNA"/>
</dbReference>
<dbReference type="OrthoDB" id="9773233at2"/>
<feature type="domain" description="RsdA/BaiN/AoA(So)-like Rossmann fold-like" evidence="5">
    <location>
        <begin position="5"/>
        <end position="390"/>
    </location>
</feature>
<dbReference type="STRING" id="314344.AL013_09120"/>
<dbReference type="eggNOG" id="COG2081">
    <property type="taxonomic scope" value="Bacteria"/>
</dbReference>
<dbReference type="FunCoup" id="Q0F177">
    <property type="interactions" value="394"/>
</dbReference>
<dbReference type="InterPro" id="IPR055178">
    <property type="entry name" value="RsdA/BaiN/AoA(So)-like_dom"/>
</dbReference>
<keyword evidence="4" id="KW-0812">Transmembrane</keyword>
<dbReference type="Gene3D" id="2.40.30.10">
    <property type="entry name" value="Translation factors"/>
    <property type="match status" value="1"/>
</dbReference>
<evidence type="ECO:0000256" key="3">
    <source>
        <dbReference type="ARBA" id="ARBA00022827"/>
    </source>
</evidence>
<keyword evidence="8" id="KW-1185">Reference proteome</keyword>
<comment type="cofactor">
    <cofactor evidence="1">
        <name>FAD</name>
        <dbReference type="ChEBI" id="CHEBI:57692"/>
    </cofactor>
</comment>
<feature type="transmembrane region" description="Helical" evidence="4">
    <location>
        <begin position="6"/>
        <end position="32"/>
    </location>
</feature>
<dbReference type="PANTHER" id="PTHR42887">
    <property type="entry name" value="OS12G0638800 PROTEIN"/>
    <property type="match status" value="1"/>
</dbReference>
<keyword evidence="4" id="KW-0472">Membrane</keyword>
<evidence type="ECO:0000256" key="2">
    <source>
        <dbReference type="ARBA" id="ARBA00022630"/>
    </source>
</evidence>
<evidence type="ECO:0008006" key="9">
    <source>
        <dbReference type="Google" id="ProtNLM"/>
    </source>
</evidence>
<dbReference type="SUPFAM" id="SSF51905">
    <property type="entry name" value="FAD/NAD(P)-binding domain"/>
    <property type="match status" value="1"/>
</dbReference>
<dbReference type="InterPro" id="IPR057661">
    <property type="entry name" value="RsdA/BaiN/AoA(So)_Rossmann"/>
</dbReference>
<evidence type="ECO:0000313" key="7">
    <source>
        <dbReference type="EMBL" id="EAU55314.1"/>
    </source>
</evidence>
<dbReference type="InterPro" id="IPR004792">
    <property type="entry name" value="BaiN-like"/>
</dbReference>
<dbReference type="NCBIfam" id="TIGR00275">
    <property type="entry name" value="aminoacetone oxidase family FAD-binding enzyme"/>
    <property type="match status" value="1"/>
</dbReference>
<evidence type="ECO:0000256" key="4">
    <source>
        <dbReference type="SAM" id="Phobius"/>
    </source>
</evidence>
<keyword evidence="2" id="KW-0285">Flavoprotein</keyword>
<sequence>MDTFDVIIIGAGAAGLMCAGTAALMGKSVLVLDHAEKAGKKILISGGGRCNFTNRFAGPADFVSVNPHFCKSALARFSAADFIDMVERAGIAYHERQHGQLFCDESAKDILAMLLAPCREGGAQFSLNTEVTDVRQQDDRFVARTTKGEFRGHALVIATGGLSIPKMGATAFGLKIAESFGLNVIAPVAGLVPFTFTGKEKERLQQLAGISLDVSVSCNHRVFSEAMLFTHRGLSGPAMLQISSFWRPGDTLSIDLLPGIDIHAFIEQKRGERPHAQLATVLSELLPKRLVQLLMEDGPGETQLSQLSRQQVTGLAELLHAWQLKPNGTEGYRTAEVTVGGVDTDELSSKTMQSKRVPGLYFIGEVVDVTGHLGGFNFQWAWSSGYAAAMAIAEAA</sequence>
<keyword evidence="3" id="KW-0274">FAD</keyword>
<organism evidence="7 8">
    <name type="scientific">Mariprofundus ferrooxydans PV-1</name>
    <dbReference type="NCBI Taxonomy" id="314345"/>
    <lineage>
        <taxon>Bacteria</taxon>
        <taxon>Pseudomonadati</taxon>
        <taxon>Pseudomonadota</taxon>
        <taxon>Candidatius Mariprofundia</taxon>
        <taxon>Mariprofundales</taxon>
        <taxon>Mariprofundaceae</taxon>
        <taxon>Mariprofundus</taxon>
    </lineage>
</organism>
<dbReference type="InParanoid" id="Q0F177"/>
<gene>
    <name evidence="7" type="ORF">SPV1_11296</name>
</gene>
<dbReference type="PRINTS" id="PR00411">
    <property type="entry name" value="PNDRDTASEI"/>
</dbReference>
<dbReference type="InterPro" id="IPR036188">
    <property type="entry name" value="FAD/NAD-bd_sf"/>
</dbReference>
<dbReference type="HOGENOM" id="CLU_025174_2_0_0"/>
<dbReference type="SUPFAM" id="SSF160996">
    <property type="entry name" value="HI0933 insert domain-like"/>
    <property type="match status" value="1"/>
</dbReference>
<dbReference type="Pfam" id="PF22780">
    <property type="entry name" value="HI0933_like_1st"/>
    <property type="match status" value="1"/>
</dbReference>
<evidence type="ECO:0000259" key="6">
    <source>
        <dbReference type="Pfam" id="PF22780"/>
    </source>
</evidence>
<accession>Q0F177</accession>
<dbReference type="Gene3D" id="3.50.50.60">
    <property type="entry name" value="FAD/NAD(P)-binding domain"/>
    <property type="match status" value="1"/>
</dbReference>
<dbReference type="PANTHER" id="PTHR42887:SF2">
    <property type="entry name" value="OS12G0638800 PROTEIN"/>
    <property type="match status" value="1"/>
</dbReference>
<keyword evidence="4" id="KW-1133">Transmembrane helix</keyword>
<evidence type="ECO:0000313" key="8">
    <source>
        <dbReference type="Proteomes" id="UP000005297"/>
    </source>
</evidence>
<evidence type="ECO:0000259" key="5">
    <source>
        <dbReference type="Pfam" id="PF03486"/>
    </source>
</evidence>
<dbReference type="Pfam" id="PF03486">
    <property type="entry name" value="HI0933_like"/>
    <property type="match status" value="1"/>
</dbReference>
<name>Q0F177_9PROT</name>
<evidence type="ECO:0000256" key="1">
    <source>
        <dbReference type="ARBA" id="ARBA00001974"/>
    </source>
</evidence>